<dbReference type="AlphaFoldDB" id="A0A7W6NK90"/>
<feature type="domain" description="Chitin-binding type-3" evidence="1">
    <location>
        <begin position="365"/>
        <end position="405"/>
    </location>
</feature>
<dbReference type="EMBL" id="JACIEZ010000002">
    <property type="protein sequence ID" value="MBB4064057.1"/>
    <property type="molecule type" value="Genomic_DNA"/>
</dbReference>
<evidence type="ECO:0000313" key="2">
    <source>
        <dbReference type="EMBL" id="MBB4064057.1"/>
    </source>
</evidence>
<reference evidence="2 3" key="1">
    <citation type="submission" date="2020-08" db="EMBL/GenBank/DDBJ databases">
        <title>Genomic Encyclopedia of Type Strains, Phase IV (KMG-IV): sequencing the most valuable type-strain genomes for metagenomic binning, comparative biology and taxonomic classification.</title>
        <authorList>
            <person name="Goeker M."/>
        </authorList>
    </citation>
    <scope>NUCLEOTIDE SEQUENCE [LARGE SCALE GENOMIC DNA]</scope>
    <source>
        <strain evidence="2 3">DSM 29853</strain>
    </source>
</reference>
<dbReference type="RefSeq" id="WP_183365299.1">
    <property type="nucleotide sequence ID" value="NZ_JACIEZ010000002.1"/>
</dbReference>
<accession>A0A7W6NK90</accession>
<dbReference type="Gene3D" id="2.10.10.20">
    <property type="entry name" value="Carbohydrate-binding module superfamily 5/12"/>
    <property type="match status" value="1"/>
</dbReference>
<keyword evidence="3" id="KW-1185">Reference proteome</keyword>
<gene>
    <name evidence="2" type="ORF">GGR23_001234</name>
</gene>
<proteinExistence type="predicted"/>
<organism evidence="2 3">
    <name type="scientific">Gellertiella hungarica</name>
    <dbReference type="NCBI Taxonomy" id="1572859"/>
    <lineage>
        <taxon>Bacteria</taxon>
        <taxon>Pseudomonadati</taxon>
        <taxon>Pseudomonadota</taxon>
        <taxon>Alphaproteobacteria</taxon>
        <taxon>Hyphomicrobiales</taxon>
        <taxon>Rhizobiaceae</taxon>
        <taxon>Gellertiella</taxon>
    </lineage>
</organism>
<dbReference type="GO" id="GO:0004553">
    <property type="term" value="F:hydrolase activity, hydrolyzing O-glycosyl compounds"/>
    <property type="evidence" value="ECO:0007669"/>
    <property type="project" value="InterPro"/>
</dbReference>
<evidence type="ECO:0000259" key="1">
    <source>
        <dbReference type="Pfam" id="PF02839"/>
    </source>
</evidence>
<protein>
    <recommendedName>
        <fullName evidence="1">Chitin-binding type-3 domain-containing protein</fullName>
    </recommendedName>
</protein>
<sequence>MLGLQFIPTYDAAFDPAAAADSAFFVLSGGIYESRVGKRIEPYFKVTVENPGVSGWMPTANRYAILWEKRAEDTQPILLARGRLVPLPTGMAGSTIELTFRCLPPNADDILKAAANFLRTGEAVDYDPDSPLADRLDAEYYDPVFYGAGAEDDPETALSARPEVWHWDRRTLTVSRTHLVDSAITHDVGYEGIGEPPSLSISQPPRPISKVRVTAAWTQVAKGKQSVANNDSVETFTFEDFLNSFPKPGTAIGANTGWTLDEAKINSVSDGSSSWLTVSGSKFGAASGGKLQVRPKLIDFTLRAAYDYQQQRQEILTISMPSGLQDLPAEDDEVEVVETLNLSSLNIDSSTAEWIYEDETTLEPKTYAIGDEVLANGKAWTCLVAHTATENFTPRDPATDVQLWQIREKRAPMRDSASSRYFDSARGIRSVRHAILRLARTNLERSQCGEVTFDIPWLLGREMTCADSVRIAHRRLPGGELVGKVVGLELLIEEGGKRSARVTLASIPGTNAAVPTPGAGQSQTGSVVYSTSYAGVRTPVNAAALSVAAPRVYAFENVWSEQLLAASGQPDPIAVIGSMPTRLKIAFTPLREEDILTRRMSVTCEPLALPRQINLRPDMGGA</sequence>
<evidence type="ECO:0000313" key="3">
    <source>
        <dbReference type="Proteomes" id="UP000528286"/>
    </source>
</evidence>
<dbReference type="GO" id="GO:0030246">
    <property type="term" value="F:carbohydrate binding"/>
    <property type="evidence" value="ECO:0007669"/>
    <property type="project" value="InterPro"/>
</dbReference>
<dbReference type="Proteomes" id="UP000528286">
    <property type="component" value="Unassembled WGS sequence"/>
</dbReference>
<dbReference type="Pfam" id="PF02839">
    <property type="entry name" value="CBM_5_12"/>
    <property type="match status" value="1"/>
</dbReference>
<comment type="caution">
    <text evidence="2">The sequence shown here is derived from an EMBL/GenBank/DDBJ whole genome shotgun (WGS) entry which is preliminary data.</text>
</comment>
<name>A0A7W6NK90_9HYPH</name>
<dbReference type="GO" id="GO:0005576">
    <property type="term" value="C:extracellular region"/>
    <property type="evidence" value="ECO:0007669"/>
    <property type="project" value="InterPro"/>
</dbReference>
<dbReference type="InterPro" id="IPR003610">
    <property type="entry name" value="CBM5/12"/>
</dbReference>
<dbReference type="GO" id="GO:0005975">
    <property type="term" value="P:carbohydrate metabolic process"/>
    <property type="evidence" value="ECO:0007669"/>
    <property type="project" value="InterPro"/>
</dbReference>